<dbReference type="AlphaFoldDB" id="A0A7G9GDA6"/>
<dbReference type="Gene3D" id="3.40.50.300">
    <property type="entry name" value="P-loop containing nucleotide triphosphate hydrolases"/>
    <property type="match status" value="1"/>
</dbReference>
<dbReference type="RefSeq" id="WP_249328930.1">
    <property type="nucleotide sequence ID" value="NZ_CP060635.1"/>
</dbReference>
<dbReference type="Pfam" id="PF13175">
    <property type="entry name" value="AAA_15"/>
    <property type="match status" value="1"/>
</dbReference>
<dbReference type="KEGG" id="whj:H9Q79_00245"/>
<proteinExistence type="predicted"/>
<dbReference type="InterPro" id="IPR034139">
    <property type="entry name" value="TOPRIM_OLD"/>
</dbReference>
<dbReference type="CDD" id="cd01026">
    <property type="entry name" value="TOPRIM_OLD"/>
    <property type="match status" value="1"/>
</dbReference>
<evidence type="ECO:0000259" key="1">
    <source>
        <dbReference type="Pfam" id="PF13175"/>
    </source>
</evidence>
<feature type="domain" description="OLD protein-like TOPRIM" evidence="2">
    <location>
        <begin position="465"/>
        <end position="536"/>
    </location>
</feature>
<gene>
    <name evidence="3" type="ORF">H9Q79_00245</name>
</gene>
<reference evidence="3 4" key="1">
    <citation type="submission" date="2020-08" db="EMBL/GenBank/DDBJ databases">
        <authorList>
            <person name="Liu C."/>
            <person name="Sun Q."/>
        </authorList>
    </citation>
    <scope>NUCLEOTIDE SEQUENCE [LARGE SCALE GENOMIC DNA]</scope>
    <source>
        <strain evidence="3 4">NSJ-29</strain>
    </source>
</reference>
<dbReference type="PANTHER" id="PTHR43581">
    <property type="entry name" value="ATP/GTP PHOSPHATASE"/>
    <property type="match status" value="1"/>
</dbReference>
<dbReference type="InterPro" id="IPR027417">
    <property type="entry name" value="P-loop_NTPase"/>
</dbReference>
<sequence>MKVKKIHIENYRMLKRMDIDLEENLSLIIGKNNCGKTSFLSILSKFIGSQSSTNNFTYNDFNSDFQDSLFDVINDDRPSWEKLNIKGIELYLFIEYDETDNLSNIQPLMLDLDPDNNIVILKFEYTISDQKFIKLISDFNTYCKKFEKEPDYSKSEVFDIFMRAKHRKYFEMLKKAILFDVDSKSASQTVSTVLDPSDLDLNKLICFRCISARRDTENKEGDNTLSSLSNRYYEKTKDDESNPTVANFEDTLHSTDKALSGVYDGLFEKVIKKVKKFGGIRENETVVKIISTLSQQQLLKGNTTVVYESNNHQLPESYNGLGYLNLISIIMEVEIYLEDFLKKSNETEKPADINLLFIEEPEAHTHPQLQYVFIKNIKSLLIDGISDEHGNRLINLQTIITSHSSHIVSECDFDDIKYFKRSSNTEVISQNLKELETGYKTEKDPERNHFKFLKQYLTLNYSEIFFADKAILYEGETEGILLPAMLKKVDEEHPSENDLPLLSQNISLIASGAYSQIFDEFLSFIGIKTLIITDIDSGKESISKDKNGRDIKKIVACSIEEATHTTNGALLHYFGTPLSKSSAKEPISFFMALTPENKILQKYNGLWETNPNGNLMIAYQTKEADSYYPRSFEDAFFQINREFIIQNEQLFPSLKCKEQLDEKDADGHFIYDSYDLANNCIGSKASFALDILLNSINDGKHTFSNWKMPPYIEEGLLWLRQN</sequence>
<keyword evidence="4" id="KW-1185">Reference proteome</keyword>
<protein>
    <submittedName>
        <fullName evidence="3">AAA family ATPase</fullName>
    </submittedName>
</protein>
<feature type="domain" description="Endonuclease GajA/Old nuclease/RecF-like AAA" evidence="1">
    <location>
        <begin position="1"/>
        <end position="408"/>
    </location>
</feature>
<name>A0A7G9GDA6_9FIRM</name>
<dbReference type="SUPFAM" id="SSF52540">
    <property type="entry name" value="P-loop containing nucleoside triphosphate hydrolases"/>
    <property type="match status" value="1"/>
</dbReference>
<dbReference type="InterPro" id="IPR051396">
    <property type="entry name" value="Bact_Antivir_Def_Nuclease"/>
</dbReference>
<evidence type="ECO:0000313" key="3">
    <source>
        <dbReference type="EMBL" id="QNM08788.1"/>
    </source>
</evidence>
<dbReference type="Proteomes" id="UP000515860">
    <property type="component" value="Chromosome"/>
</dbReference>
<dbReference type="PANTHER" id="PTHR43581:SF4">
    <property type="entry name" value="ATP_GTP PHOSPHATASE"/>
    <property type="match status" value="1"/>
</dbReference>
<evidence type="ECO:0000259" key="2">
    <source>
        <dbReference type="Pfam" id="PF20469"/>
    </source>
</evidence>
<dbReference type="Pfam" id="PF20469">
    <property type="entry name" value="OLD-like_TOPRIM"/>
    <property type="match status" value="1"/>
</dbReference>
<dbReference type="EMBL" id="CP060635">
    <property type="protein sequence ID" value="QNM08788.1"/>
    <property type="molecule type" value="Genomic_DNA"/>
</dbReference>
<dbReference type="InterPro" id="IPR041685">
    <property type="entry name" value="AAA_GajA/Old/RecF-like"/>
</dbReference>
<evidence type="ECO:0000313" key="4">
    <source>
        <dbReference type="Proteomes" id="UP000515860"/>
    </source>
</evidence>
<accession>A0A7G9GDA6</accession>
<organism evidence="3 4">
    <name type="scientific">Wansuia hejianensis</name>
    <dbReference type="NCBI Taxonomy" id="2763667"/>
    <lineage>
        <taxon>Bacteria</taxon>
        <taxon>Bacillati</taxon>
        <taxon>Bacillota</taxon>
        <taxon>Clostridia</taxon>
        <taxon>Lachnospirales</taxon>
        <taxon>Lachnospiraceae</taxon>
        <taxon>Wansuia</taxon>
    </lineage>
</organism>